<name>A0A3N4M661_9PEZI</name>
<feature type="compositionally biased region" description="Pro residues" evidence="1">
    <location>
        <begin position="185"/>
        <end position="194"/>
    </location>
</feature>
<feature type="region of interest" description="Disordered" evidence="1">
    <location>
        <begin position="176"/>
        <end position="196"/>
    </location>
</feature>
<dbReference type="InParanoid" id="A0A3N4M661"/>
<evidence type="ECO:0000256" key="1">
    <source>
        <dbReference type="SAM" id="MobiDB-lite"/>
    </source>
</evidence>
<feature type="domain" description="Apple" evidence="3">
    <location>
        <begin position="365"/>
        <end position="397"/>
    </location>
</feature>
<keyword evidence="2" id="KW-0732">Signal</keyword>
<dbReference type="Gene3D" id="3.50.4.10">
    <property type="entry name" value="Hepatocyte Growth Factor"/>
    <property type="match status" value="1"/>
</dbReference>
<protein>
    <recommendedName>
        <fullName evidence="3">Apple domain-containing protein</fullName>
    </recommendedName>
</protein>
<dbReference type="EMBL" id="ML121527">
    <property type="protein sequence ID" value="RPB29308.1"/>
    <property type="molecule type" value="Genomic_DNA"/>
</dbReference>
<sequence length="444" mass="48769">MAMSITNFLSILLVCSCYLNPPNTHCALLVSSGSLFDTRSIRIKHQLFFTMSRMEPTSVFLQLLFFVTVTLFAAQAEAVDGQVRPKVYACPRDDGIKHTSPNGVTFQLLCGRGTTANRIDDTKKFSQAACADFCSEHPECQSADWNTDTKNCARFSEYIPTVPNAGVNTWFPLEKREKPSEKPDPTPLDPPNCPKSPDMIVEAKNSAKCPENNGQVYVTNEGSYFKLKCDHQNWDTVITSTRAVDLQECIELCGLTMGCESVAFYNYQCDLYPTGETNLVMCAGAGKHDYFYMLEVIAMLIHIGTPAHHDAAFRVDPPAYDVKDEITIKCSTTCPGAHGQTFEANGVQFRMSCCKRHGVVTFASEQMPSFTECMKTCAMITSCASVDYHERTGMCYYGKHFGEPTVQVAGWASAYSIGCAGACKKDGGCCGSTQGGQPVPRSEL</sequence>
<accession>A0A3N4M661</accession>
<gene>
    <name evidence="4" type="ORF">L211DRAFT_863977</name>
</gene>
<organism evidence="4 5">
    <name type="scientific">Terfezia boudieri ATCC MYA-4762</name>
    <dbReference type="NCBI Taxonomy" id="1051890"/>
    <lineage>
        <taxon>Eukaryota</taxon>
        <taxon>Fungi</taxon>
        <taxon>Dikarya</taxon>
        <taxon>Ascomycota</taxon>
        <taxon>Pezizomycotina</taxon>
        <taxon>Pezizomycetes</taxon>
        <taxon>Pezizales</taxon>
        <taxon>Pezizaceae</taxon>
        <taxon>Terfezia</taxon>
    </lineage>
</organism>
<dbReference type="Pfam" id="PF00024">
    <property type="entry name" value="PAN_1"/>
    <property type="match status" value="2"/>
</dbReference>
<evidence type="ECO:0000313" key="5">
    <source>
        <dbReference type="Proteomes" id="UP000267821"/>
    </source>
</evidence>
<evidence type="ECO:0000259" key="3">
    <source>
        <dbReference type="Pfam" id="PF00024"/>
    </source>
</evidence>
<dbReference type="AlphaFoldDB" id="A0A3N4M661"/>
<feature type="chain" id="PRO_5017932410" description="Apple domain-containing protein" evidence="2">
    <location>
        <begin position="18"/>
        <end position="444"/>
    </location>
</feature>
<evidence type="ECO:0000313" key="4">
    <source>
        <dbReference type="EMBL" id="RPB29308.1"/>
    </source>
</evidence>
<dbReference type="InterPro" id="IPR003609">
    <property type="entry name" value="Pan_app"/>
</dbReference>
<dbReference type="Proteomes" id="UP000267821">
    <property type="component" value="Unassembled WGS sequence"/>
</dbReference>
<feature type="domain" description="Apple" evidence="3">
    <location>
        <begin position="121"/>
        <end position="157"/>
    </location>
</feature>
<keyword evidence="5" id="KW-1185">Reference proteome</keyword>
<reference evidence="4 5" key="1">
    <citation type="journal article" date="2018" name="Nat. Ecol. Evol.">
        <title>Pezizomycetes genomes reveal the molecular basis of ectomycorrhizal truffle lifestyle.</title>
        <authorList>
            <person name="Murat C."/>
            <person name="Payen T."/>
            <person name="Noel B."/>
            <person name="Kuo A."/>
            <person name="Morin E."/>
            <person name="Chen J."/>
            <person name="Kohler A."/>
            <person name="Krizsan K."/>
            <person name="Balestrini R."/>
            <person name="Da Silva C."/>
            <person name="Montanini B."/>
            <person name="Hainaut M."/>
            <person name="Levati E."/>
            <person name="Barry K.W."/>
            <person name="Belfiori B."/>
            <person name="Cichocki N."/>
            <person name="Clum A."/>
            <person name="Dockter R.B."/>
            <person name="Fauchery L."/>
            <person name="Guy J."/>
            <person name="Iotti M."/>
            <person name="Le Tacon F."/>
            <person name="Lindquist E.A."/>
            <person name="Lipzen A."/>
            <person name="Malagnac F."/>
            <person name="Mello A."/>
            <person name="Molinier V."/>
            <person name="Miyauchi S."/>
            <person name="Poulain J."/>
            <person name="Riccioni C."/>
            <person name="Rubini A."/>
            <person name="Sitrit Y."/>
            <person name="Splivallo R."/>
            <person name="Traeger S."/>
            <person name="Wang M."/>
            <person name="Zifcakova L."/>
            <person name="Wipf D."/>
            <person name="Zambonelli A."/>
            <person name="Paolocci F."/>
            <person name="Nowrousian M."/>
            <person name="Ottonello S."/>
            <person name="Baldrian P."/>
            <person name="Spatafora J.W."/>
            <person name="Henrissat B."/>
            <person name="Nagy L.G."/>
            <person name="Aury J.M."/>
            <person name="Wincker P."/>
            <person name="Grigoriev I.V."/>
            <person name="Bonfante P."/>
            <person name="Martin F.M."/>
        </authorList>
    </citation>
    <scope>NUCLEOTIDE SEQUENCE [LARGE SCALE GENOMIC DNA]</scope>
    <source>
        <strain evidence="4 5">ATCC MYA-4762</strain>
    </source>
</reference>
<proteinExistence type="predicted"/>
<evidence type="ECO:0000256" key="2">
    <source>
        <dbReference type="SAM" id="SignalP"/>
    </source>
</evidence>
<dbReference type="OrthoDB" id="4388755at2759"/>
<feature type="signal peptide" evidence="2">
    <location>
        <begin position="1"/>
        <end position="17"/>
    </location>
</feature>